<comment type="caution">
    <text evidence="1">The sequence shown here is derived from an EMBL/GenBank/DDBJ whole genome shotgun (WGS) entry which is preliminary data.</text>
</comment>
<sequence>MNLEELLNLISSTSVDDTKLFFITRALKPKMKPKARAHEKYLYHVFQVDNDEELREYIYDTSISQLKSIVDKNYEMVDYDVLNDDTENLFSYPIQNKVFSFQDVVTNQLQRDIPKIKSIRDLENDEVKLWAYCVGFEDVQTGEWVYTFRKMQASSVAIDTREANLKAKFLAWFNPESLMLQQLKGDALTLDKQIDCVFYKDIFYVIKKFNFEQMMGLQEEYAEKAKIIAEEMEETNTFSGIEKLKAVIDIKPSVHKKLVKIGMLRTYKNVTEKDIRQMKRVCKQHGDTLKIVDGKICMEEEADVDVVLKMFGDYYKQGEVSGKSYGTFSGKELKK</sequence>
<evidence type="ECO:0000313" key="2">
    <source>
        <dbReference type="Proteomes" id="UP000297872"/>
    </source>
</evidence>
<reference evidence="1 2" key="1">
    <citation type="submission" date="2019-02" db="EMBL/GenBank/DDBJ databases">
        <title>Draft Genome Sequence of the Prevotella sp. BCRC 81118, Isolated from Human Feces.</title>
        <authorList>
            <person name="Huang C.-H."/>
        </authorList>
    </citation>
    <scope>NUCLEOTIDE SEQUENCE [LARGE SCALE GENOMIC DNA]</scope>
    <source>
        <strain evidence="1 2">BCRC 81118</strain>
    </source>
</reference>
<keyword evidence="2" id="KW-1185">Reference proteome</keyword>
<gene>
    <name evidence="1" type="ORF">EXN75_14735</name>
</gene>
<protein>
    <submittedName>
        <fullName evidence="1">DUF4868 domain-containing protein</fullName>
    </submittedName>
</protein>
<dbReference type="RefSeq" id="WP_134844389.1">
    <property type="nucleotide sequence ID" value="NZ_SGVY01000056.1"/>
</dbReference>
<dbReference type="InterPro" id="IPR032359">
    <property type="entry name" value="KwaB-like"/>
</dbReference>
<accession>A0A4Y8V5K8</accession>
<dbReference type="OrthoDB" id="1100499at2"/>
<name>A0A4Y8V5K8_9BACT</name>
<dbReference type="GeneID" id="302996519"/>
<dbReference type="EMBL" id="SGVY01000056">
    <property type="protein sequence ID" value="TFH76148.1"/>
    <property type="molecule type" value="Genomic_DNA"/>
</dbReference>
<dbReference type="Proteomes" id="UP000297872">
    <property type="component" value="Unassembled WGS sequence"/>
</dbReference>
<proteinExistence type="predicted"/>
<dbReference type="AlphaFoldDB" id="A0A4Y8V5K8"/>
<dbReference type="Pfam" id="PF16162">
    <property type="entry name" value="KwaB"/>
    <property type="match status" value="1"/>
</dbReference>
<organism evidence="1 2">
    <name type="scientific">Segatella hominis</name>
    <dbReference type="NCBI Taxonomy" id="2518605"/>
    <lineage>
        <taxon>Bacteria</taxon>
        <taxon>Pseudomonadati</taxon>
        <taxon>Bacteroidota</taxon>
        <taxon>Bacteroidia</taxon>
        <taxon>Bacteroidales</taxon>
        <taxon>Prevotellaceae</taxon>
        <taxon>Segatella</taxon>
    </lineage>
</organism>
<evidence type="ECO:0000313" key="1">
    <source>
        <dbReference type="EMBL" id="TFH76148.1"/>
    </source>
</evidence>